<gene>
    <name evidence="1" type="ORF">ACD_3C00086G0048</name>
</gene>
<comment type="caution">
    <text evidence="1">The sequence shown here is derived from an EMBL/GenBank/DDBJ whole genome shotgun (WGS) entry which is preliminary data.</text>
</comment>
<dbReference type="EMBL" id="AMFJ01000360">
    <property type="protein sequence ID" value="EKE28204.1"/>
    <property type="molecule type" value="Genomic_DNA"/>
</dbReference>
<name>K2GDB0_9BACT</name>
<evidence type="ECO:0000313" key="1">
    <source>
        <dbReference type="EMBL" id="EKE28204.1"/>
    </source>
</evidence>
<reference evidence="1" key="1">
    <citation type="journal article" date="2012" name="Science">
        <title>Fermentation, hydrogen, and sulfur metabolism in multiple uncultivated bacterial phyla.</title>
        <authorList>
            <person name="Wrighton K.C."/>
            <person name="Thomas B.C."/>
            <person name="Sharon I."/>
            <person name="Miller C.S."/>
            <person name="Castelle C.J."/>
            <person name="VerBerkmoes N.C."/>
            <person name="Wilkins M.J."/>
            <person name="Hettich R.L."/>
            <person name="Lipton M.S."/>
            <person name="Williams K.H."/>
            <person name="Long P.E."/>
            <person name="Banfield J.F."/>
        </authorList>
    </citation>
    <scope>NUCLEOTIDE SEQUENCE [LARGE SCALE GENOMIC DNA]</scope>
</reference>
<dbReference type="AlphaFoldDB" id="K2GDB0"/>
<proteinExistence type="predicted"/>
<sequence>MLTKNQIEHIKKLLKEDWIQEDQMDIVFGQLISFISVCYDSYIKKW</sequence>
<protein>
    <submittedName>
        <fullName evidence="1">Uncharacterized protein</fullName>
    </submittedName>
</protein>
<organism evidence="1">
    <name type="scientific">uncultured bacterium</name>
    <name type="common">gcode 4</name>
    <dbReference type="NCBI Taxonomy" id="1234023"/>
    <lineage>
        <taxon>Bacteria</taxon>
        <taxon>environmental samples</taxon>
    </lineage>
</organism>
<accession>K2GDB0</accession>